<reference evidence="2 3" key="1">
    <citation type="submission" date="2021-01" db="EMBL/GenBank/DDBJ databases">
        <title>Whole genome shotgun sequence of Actinoplanes deccanensis NBRC 13994.</title>
        <authorList>
            <person name="Komaki H."/>
            <person name="Tamura T."/>
        </authorList>
    </citation>
    <scope>NUCLEOTIDE SEQUENCE [LARGE SCALE GENOMIC DNA]</scope>
    <source>
        <strain evidence="2 3">NBRC 13994</strain>
    </source>
</reference>
<keyword evidence="1" id="KW-0175">Coiled coil</keyword>
<feature type="coiled-coil region" evidence="1">
    <location>
        <begin position="15"/>
        <end position="49"/>
    </location>
</feature>
<comment type="caution">
    <text evidence="2">The sequence shown here is derived from an EMBL/GenBank/DDBJ whole genome shotgun (WGS) entry which is preliminary data.</text>
</comment>
<sequence>MSNNEPAADELRDYLAEELRERVRAGADVRELEERLRRVNEMLAELDEPSES</sequence>
<evidence type="ECO:0000313" key="2">
    <source>
        <dbReference type="EMBL" id="GID75588.1"/>
    </source>
</evidence>
<gene>
    <name evidence="2" type="ORF">Ade02nite_42290</name>
</gene>
<accession>A0ABQ3Y6J1</accession>
<evidence type="ECO:0000256" key="1">
    <source>
        <dbReference type="SAM" id="Coils"/>
    </source>
</evidence>
<dbReference type="EMBL" id="BOMI01000082">
    <property type="protein sequence ID" value="GID75588.1"/>
    <property type="molecule type" value="Genomic_DNA"/>
</dbReference>
<evidence type="ECO:0000313" key="3">
    <source>
        <dbReference type="Proteomes" id="UP000609879"/>
    </source>
</evidence>
<dbReference type="RefSeq" id="WP_203766215.1">
    <property type="nucleotide sequence ID" value="NZ_BAAABO010000016.1"/>
</dbReference>
<dbReference type="Proteomes" id="UP000609879">
    <property type="component" value="Unassembled WGS sequence"/>
</dbReference>
<organism evidence="2 3">
    <name type="scientific">Paractinoplanes deccanensis</name>
    <dbReference type="NCBI Taxonomy" id="113561"/>
    <lineage>
        <taxon>Bacteria</taxon>
        <taxon>Bacillati</taxon>
        <taxon>Actinomycetota</taxon>
        <taxon>Actinomycetes</taxon>
        <taxon>Micromonosporales</taxon>
        <taxon>Micromonosporaceae</taxon>
        <taxon>Paractinoplanes</taxon>
    </lineage>
</organism>
<keyword evidence="3" id="KW-1185">Reference proteome</keyword>
<proteinExistence type="predicted"/>
<protein>
    <submittedName>
        <fullName evidence="2">Uncharacterized protein</fullName>
    </submittedName>
</protein>
<name>A0ABQ3Y6J1_9ACTN</name>